<name>A0A841TA15_9BACL</name>
<dbReference type="InterPro" id="IPR027417">
    <property type="entry name" value="P-loop_NTPase"/>
</dbReference>
<dbReference type="GO" id="GO:0005524">
    <property type="term" value="F:ATP binding"/>
    <property type="evidence" value="ECO:0007669"/>
    <property type="project" value="InterPro"/>
</dbReference>
<reference evidence="3 4" key="1">
    <citation type="submission" date="2020-08" db="EMBL/GenBank/DDBJ databases">
        <title>Cohnella phylogeny.</title>
        <authorList>
            <person name="Dunlap C."/>
        </authorList>
    </citation>
    <scope>NUCLEOTIDE SEQUENCE [LARGE SCALE GENOMIC DNA]</scope>
    <source>
        <strain evidence="3 4">DSM 103658</strain>
    </source>
</reference>
<dbReference type="SUPFAM" id="SSF52540">
    <property type="entry name" value="P-loop containing nucleoside triphosphate hydrolases"/>
    <property type="match status" value="1"/>
</dbReference>
<feature type="domain" description="ATPase dynein-related AAA" evidence="1">
    <location>
        <begin position="383"/>
        <end position="495"/>
    </location>
</feature>
<dbReference type="PANTHER" id="PTHR37291">
    <property type="entry name" value="5-METHYLCYTOSINE-SPECIFIC RESTRICTION ENZYME B"/>
    <property type="match status" value="1"/>
</dbReference>
<dbReference type="Pfam" id="PF07728">
    <property type="entry name" value="AAA_5"/>
    <property type="match status" value="1"/>
</dbReference>
<feature type="domain" description="Type IV methyl-directed restriction enzyme EcoKMcrB subunit DNA-binding" evidence="2">
    <location>
        <begin position="152"/>
        <end position="329"/>
    </location>
</feature>
<dbReference type="InterPro" id="IPR021961">
    <property type="entry name" value="McrB_DNA-bd"/>
</dbReference>
<organism evidence="3 4">
    <name type="scientific">Cohnella lubricantis</name>
    <dbReference type="NCBI Taxonomy" id="2163172"/>
    <lineage>
        <taxon>Bacteria</taxon>
        <taxon>Bacillati</taxon>
        <taxon>Bacillota</taxon>
        <taxon>Bacilli</taxon>
        <taxon>Bacillales</taxon>
        <taxon>Paenibacillaceae</taxon>
        <taxon>Cohnella</taxon>
    </lineage>
</organism>
<protein>
    <submittedName>
        <fullName evidence="3">DUF3578 domain-containing protein</fullName>
    </submittedName>
</protein>
<dbReference type="InterPro" id="IPR011704">
    <property type="entry name" value="ATPase_dyneun-rel_AAA"/>
</dbReference>
<dbReference type="RefSeq" id="WP_185177185.1">
    <property type="nucleotide sequence ID" value="NZ_CBCSEP010000014.1"/>
</dbReference>
<dbReference type="AlphaFoldDB" id="A0A841TA15"/>
<dbReference type="Gene3D" id="3.30.920.90">
    <property type="match status" value="1"/>
</dbReference>
<sequence>MTLPQTLQGIFKNKQRSYKMVLILSLTEGEKIETIDLDRICERFRQNFLDRESKGLPIDNPPTYLGDSWSSLGSGQLKTIIQNPIQALSDIVEYNPAENSLSFKPDIQRLLTSEVIRELRIYAAQELRAYYLSTSQSSDDLKNFSLRIYFQQVMDGYLQAKKESIKQHPMDHLVRKAIPQELKRLDFISNSPFIVEGSVGKGNWATIPWIAIMDENITNTTQKGQYLVYLFSEDMKALYLSFAQGVTEPLKEGKKKAYSYLGQVVKETRSILPLEGTRKDKDIFLTTNSLGEAYQESTIAYYKYESHNLPTDEQIVADLKNMVDNYRLYAQKVEREDVEPEDQMTVSETIKQVQTYIQSQGFSYPDHLIENFYLSLKTKPFAILAGISGTGKTKLVKLFAEALDATEANGQFALIPVRPDWSDPSDLIGYTDLSNQFRLGPLTKVLLEASKPENHHKPYFICLDEMNLARVEHYFSDILSLLETQEWNGDDIVTNPIVKKEQLVGSNTATDDTEDLRIPDNVFLVGTVNMDETTHPFSKKVLDRANTIEFNYIDLGNFPEALHAEESAERVVGKSSILRSDYLKLQDAYGEYAELIRETTGRLSEINDILEGINSHIGFRVRDAVSFYMIYNERFGLLPKDVAFDHQLMQKILPRIQGSSHSVKQVLVELYLLCLGRPEQNIASLVDDASELYKPWRRGAELPKAKYPESARKLAFMLRRIEEDGFTSFWLS</sequence>
<comment type="caution">
    <text evidence="3">The sequence shown here is derived from an EMBL/GenBank/DDBJ whole genome shotgun (WGS) entry which is preliminary data.</text>
</comment>
<dbReference type="PANTHER" id="PTHR37291:SF1">
    <property type="entry name" value="TYPE IV METHYL-DIRECTED RESTRICTION ENZYME ECOKMCRB SUBUNIT"/>
    <property type="match status" value="1"/>
</dbReference>
<dbReference type="Gene3D" id="3.40.50.300">
    <property type="entry name" value="P-loop containing nucleotide triphosphate hydrolases"/>
    <property type="match status" value="1"/>
</dbReference>
<accession>A0A841TA15</accession>
<dbReference type="Pfam" id="PF12102">
    <property type="entry name" value="MrcB_N"/>
    <property type="match status" value="1"/>
</dbReference>
<gene>
    <name evidence="3" type="ORF">H4Q31_00885</name>
</gene>
<evidence type="ECO:0000313" key="4">
    <source>
        <dbReference type="Proteomes" id="UP000574133"/>
    </source>
</evidence>
<evidence type="ECO:0000259" key="1">
    <source>
        <dbReference type="Pfam" id="PF07728"/>
    </source>
</evidence>
<evidence type="ECO:0000259" key="2">
    <source>
        <dbReference type="Pfam" id="PF12102"/>
    </source>
</evidence>
<dbReference type="EMBL" id="JACJVN010000006">
    <property type="protein sequence ID" value="MBB6675877.1"/>
    <property type="molecule type" value="Genomic_DNA"/>
</dbReference>
<dbReference type="InterPro" id="IPR052934">
    <property type="entry name" value="Methyl-DNA_Rec/Restrict_Enz"/>
</dbReference>
<dbReference type="Proteomes" id="UP000574133">
    <property type="component" value="Unassembled WGS sequence"/>
</dbReference>
<evidence type="ECO:0000313" key="3">
    <source>
        <dbReference type="EMBL" id="MBB6675877.1"/>
    </source>
</evidence>
<keyword evidence="4" id="KW-1185">Reference proteome</keyword>
<dbReference type="GO" id="GO:0016887">
    <property type="term" value="F:ATP hydrolysis activity"/>
    <property type="evidence" value="ECO:0007669"/>
    <property type="project" value="InterPro"/>
</dbReference>
<proteinExistence type="predicted"/>